<feature type="transmembrane region" description="Helical" evidence="1">
    <location>
        <begin position="404"/>
        <end position="422"/>
    </location>
</feature>
<evidence type="ECO:0000313" key="3">
    <source>
        <dbReference type="Proteomes" id="UP000533598"/>
    </source>
</evidence>
<sequence>MKIWLNRASVPVGLCVFVALLAQVPLLHNPTFYFTDDSAAQFLPMWHRLGEQLLAGNWPPLLDNDAWMGGNLAAEALFGVWNPVNLANYVLVAGLDDLALAATVVKTEFLVLLALGVYLLCREYGAARWAGAALAVALPFGGFTLYFQASTWVAGLMAFAWVPYVWWSARRTARGQLYAVWPFVFGALCVTNGNPYGVLGVCAVLLGLLLEFWLRKDKRAVYRVLLVGGCVAAVVPLVFLPLLGASTVGLRTGKELFNLGQLVPAFTDLLNLSMPSHLPSIRTFNPNAFRMTVPATYFAWFVLPLLAWLDFGVLRRRWRELTAAFVVAGGYLLLSLGPSNLWMFRWPLRHVESLFLALAVLTAVLLSAGLRTDRLRLRILATGGILLLSGYLAFAAWPKISLRHLFSLALLAGLTALVVLAARRGGRWTGRLSAAVLCGGTAIVLLLQTTWQPYNADVAGYRFPQSTDQLHEQFAKRYRGTTVQIADRGLPGPNGENRDLLFGNMYAAAGVPTLTAYTGMGFKPLHKALCLTFYGGTCRKAYPALFQPTESGRSLADLLRVETIVVQRSLFTTPEVKAPPIPGAKIEPDPLAGLPEPSYPPVVYPGWRVEESNDAVTVLRRIQPLEWSEGRLSQVGAGVRIEADKMAGQRTELVRFSRSGPVESKAELTFARLNWPGYSATVNDQPVAVRNGPAGTVVVELPAGVRSGELRLHWDPPGFKIGIGSALAGLLAALALCVVQFRSRRRTAGDGRFGGFR</sequence>
<reference evidence="2 3" key="1">
    <citation type="submission" date="2020-08" db="EMBL/GenBank/DDBJ databases">
        <title>Sequencing the genomes of 1000 actinobacteria strains.</title>
        <authorList>
            <person name="Klenk H.-P."/>
        </authorList>
    </citation>
    <scope>NUCLEOTIDE SEQUENCE [LARGE SCALE GENOMIC DNA]</scope>
    <source>
        <strain evidence="2 3">DSM 44230</strain>
    </source>
</reference>
<keyword evidence="1" id="KW-0472">Membrane</keyword>
<evidence type="ECO:0000256" key="1">
    <source>
        <dbReference type="SAM" id="Phobius"/>
    </source>
</evidence>
<protein>
    <recommendedName>
        <fullName evidence="4">YfhO family protein</fullName>
    </recommendedName>
</protein>
<feature type="transmembrane region" description="Helical" evidence="1">
    <location>
        <begin position="721"/>
        <end position="739"/>
    </location>
</feature>
<keyword evidence="1" id="KW-0812">Transmembrane</keyword>
<organism evidence="2 3">
    <name type="scientific">Crossiella cryophila</name>
    <dbReference type="NCBI Taxonomy" id="43355"/>
    <lineage>
        <taxon>Bacteria</taxon>
        <taxon>Bacillati</taxon>
        <taxon>Actinomycetota</taxon>
        <taxon>Actinomycetes</taxon>
        <taxon>Pseudonocardiales</taxon>
        <taxon>Pseudonocardiaceae</taxon>
        <taxon>Crossiella</taxon>
    </lineage>
</organism>
<feature type="transmembrane region" description="Helical" evidence="1">
    <location>
        <begin position="321"/>
        <end position="341"/>
    </location>
</feature>
<dbReference type="Proteomes" id="UP000533598">
    <property type="component" value="Unassembled WGS sequence"/>
</dbReference>
<dbReference type="RefSeq" id="WP_185001141.1">
    <property type="nucleotide sequence ID" value="NZ_BAAAUI010000026.1"/>
</dbReference>
<feature type="transmembrane region" description="Helical" evidence="1">
    <location>
        <begin position="127"/>
        <end position="146"/>
    </location>
</feature>
<feature type="transmembrane region" description="Helical" evidence="1">
    <location>
        <begin position="353"/>
        <end position="370"/>
    </location>
</feature>
<comment type="caution">
    <text evidence="2">The sequence shown here is derived from an EMBL/GenBank/DDBJ whole genome shotgun (WGS) entry which is preliminary data.</text>
</comment>
<proteinExistence type="predicted"/>
<name>A0A7W7FQM3_9PSEU</name>
<feature type="transmembrane region" description="Helical" evidence="1">
    <location>
        <begin position="152"/>
        <end position="169"/>
    </location>
</feature>
<evidence type="ECO:0000313" key="2">
    <source>
        <dbReference type="EMBL" id="MBB4675111.1"/>
    </source>
</evidence>
<feature type="transmembrane region" description="Helical" evidence="1">
    <location>
        <begin position="181"/>
        <end position="214"/>
    </location>
</feature>
<dbReference type="AlphaFoldDB" id="A0A7W7FQM3"/>
<dbReference type="EMBL" id="JACHMH010000001">
    <property type="protein sequence ID" value="MBB4675111.1"/>
    <property type="molecule type" value="Genomic_DNA"/>
</dbReference>
<feature type="transmembrane region" description="Helical" evidence="1">
    <location>
        <begin position="220"/>
        <end position="244"/>
    </location>
</feature>
<keyword evidence="3" id="KW-1185">Reference proteome</keyword>
<feature type="transmembrane region" description="Helical" evidence="1">
    <location>
        <begin position="98"/>
        <end position="120"/>
    </location>
</feature>
<accession>A0A7W7FQM3</accession>
<gene>
    <name evidence="2" type="ORF">HNR67_001229</name>
</gene>
<keyword evidence="1" id="KW-1133">Transmembrane helix</keyword>
<evidence type="ECO:0008006" key="4">
    <source>
        <dbReference type="Google" id="ProtNLM"/>
    </source>
</evidence>
<feature type="transmembrane region" description="Helical" evidence="1">
    <location>
        <begin position="434"/>
        <end position="451"/>
    </location>
</feature>
<feature type="transmembrane region" description="Helical" evidence="1">
    <location>
        <begin position="294"/>
        <end position="314"/>
    </location>
</feature>
<feature type="transmembrane region" description="Helical" evidence="1">
    <location>
        <begin position="377"/>
        <end position="398"/>
    </location>
</feature>